<dbReference type="Pfam" id="PF13855">
    <property type="entry name" value="LRR_8"/>
    <property type="match status" value="1"/>
</dbReference>
<dbReference type="InterPro" id="IPR051809">
    <property type="entry name" value="Plant_receptor-like_S/T_kinase"/>
</dbReference>
<dbReference type="PANTHER" id="PTHR27008">
    <property type="entry name" value="OS04G0122200 PROTEIN"/>
    <property type="match status" value="1"/>
</dbReference>
<dbReference type="Gene3D" id="3.80.10.10">
    <property type="entry name" value="Ribonuclease Inhibitor"/>
    <property type="match status" value="1"/>
</dbReference>
<evidence type="ECO:0000313" key="8">
    <source>
        <dbReference type="Proteomes" id="UP001281410"/>
    </source>
</evidence>
<dbReference type="InterPro" id="IPR001611">
    <property type="entry name" value="Leu-rich_rpt"/>
</dbReference>
<comment type="subcellular location">
    <subcellularLocation>
        <location evidence="1">Membrane</location>
        <topology evidence="1">Single-pass membrane protein</topology>
    </subcellularLocation>
</comment>
<dbReference type="GO" id="GO:0016020">
    <property type="term" value="C:membrane"/>
    <property type="evidence" value="ECO:0007669"/>
    <property type="project" value="UniProtKB-SubCell"/>
</dbReference>
<proteinExistence type="predicted"/>
<gene>
    <name evidence="7" type="ORF">Dsin_032440</name>
</gene>
<evidence type="ECO:0000256" key="1">
    <source>
        <dbReference type="ARBA" id="ARBA00004167"/>
    </source>
</evidence>
<keyword evidence="4" id="KW-0677">Repeat</keyword>
<dbReference type="PANTHER" id="PTHR27008:SF610">
    <property type="entry name" value="SERINE-THREONINE_TYROSINE-PROTEIN KINASE CATALYTIC DOMAIN-CONTAINING PROTEIN"/>
    <property type="match status" value="1"/>
</dbReference>
<keyword evidence="3" id="KW-0812">Transmembrane</keyword>
<keyword evidence="6" id="KW-0472">Membrane</keyword>
<comment type="caution">
    <text evidence="7">The sequence shown here is derived from an EMBL/GenBank/DDBJ whole genome shotgun (WGS) entry which is preliminary data.</text>
</comment>
<dbReference type="Proteomes" id="UP001281410">
    <property type="component" value="Unassembled WGS sequence"/>
</dbReference>
<accession>A0AAD9ZPP8</accession>
<dbReference type="Pfam" id="PF00560">
    <property type="entry name" value="LRR_1"/>
    <property type="match status" value="5"/>
</dbReference>
<evidence type="ECO:0000256" key="2">
    <source>
        <dbReference type="ARBA" id="ARBA00022614"/>
    </source>
</evidence>
<protein>
    <submittedName>
        <fullName evidence="7">Uncharacterized protein</fullName>
    </submittedName>
</protein>
<keyword evidence="8" id="KW-1185">Reference proteome</keyword>
<evidence type="ECO:0000313" key="7">
    <source>
        <dbReference type="EMBL" id="KAK3185154.1"/>
    </source>
</evidence>
<evidence type="ECO:0000256" key="6">
    <source>
        <dbReference type="ARBA" id="ARBA00023136"/>
    </source>
</evidence>
<evidence type="ECO:0000256" key="4">
    <source>
        <dbReference type="ARBA" id="ARBA00022737"/>
    </source>
</evidence>
<dbReference type="InterPro" id="IPR032675">
    <property type="entry name" value="LRR_dom_sf"/>
</dbReference>
<evidence type="ECO:0000256" key="5">
    <source>
        <dbReference type="ARBA" id="ARBA00022989"/>
    </source>
</evidence>
<name>A0AAD9ZPP8_9ROSI</name>
<keyword evidence="5" id="KW-1133">Transmembrane helix</keyword>
<dbReference type="AlphaFoldDB" id="A0AAD9ZPP8"/>
<evidence type="ECO:0000256" key="3">
    <source>
        <dbReference type="ARBA" id="ARBA00022692"/>
    </source>
</evidence>
<reference evidence="7" key="1">
    <citation type="journal article" date="2023" name="Plant J.">
        <title>Genome sequences and population genomics provide insights into the demographic history, inbreeding, and mutation load of two 'living fossil' tree species of Dipteronia.</title>
        <authorList>
            <person name="Feng Y."/>
            <person name="Comes H.P."/>
            <person name="Chen J."/>
            <person name="Zhu S."/>
            <person name="Lu R."/>
            <person name="Zhang X."/>
            <person name="Li P."/>
            <person name="Qiu J."/>
            <person name="Olsen K.M."/>
            <person name="Qiu Y."/>
        </authorList>
    </citation>
    <scope>NUCLEOTIDE SEQUENCE</scope>
    <source>
        <strain evidence="7">NBL</strain>
    </source>
</reference>
<keyword evidence="2" id="KW-0433">Leucine-rich repeat</keyword>
<dbReference type="FunFam" id="3.80.10.10:FF:000095">
    <property type="entry name" value="LRR receptor-like serine/threonine-protein kinase GSO1"/>
    <property type="match status" value="1"/>
</dbReference>
<sequence length="379" mass="41309">MNLNKFSGKLSVDFGGMQLLRYLSLGGNNLGSGEVDEMKFINSLVNCSNLLVLSIGGNQFRGAIPHSIANLSTTAQSIYLGGNQLHGSIPPGITNLVLVHLSMQINQLTGPIPKEIGQLYNLVRLSLRDNQFSGRIPSSLGNLSLLSELYLNNNKLVGVIPSNLGNLKQLSSLYLSQNDLSGTIPEQLFDITHLSIVLNLAQNHLVGSIPPNIGNFKDLSIFIVSGNNLSSEIPNEVGICSNLEYVYMEGNIFHGSIPSLLSSLKGIREIDFSRNNLSCEIPKFLESLRLEKLNLSFNDLQGEVPRKGIFANVSAISVIGNSRLCGGIAKLQLPKCPNTNSTERQELSSIQDTDLNCKHIVGCNRVVIFHFLLGKKKER</sequence>
<dbReference type="SUPFAM" id="SSF52058">
    <property type="entry name" value="L domain-like"/>
    <property type="match status" value="2"/>
</dbReference>
<dbReference type="EMBL" id="JANJYJ010000010">
    <property type="protein sequence ID" value="KAK3185154.1"/>
    <property type="molecule type" value="Genomic_DNA"/>
</dbReference>
<organism evidence="7 8">
    <name type="scientific">Dipteronia sinensis</name>
    <dbReference type="NCBI Taxonomy" id="43782"/>
    <lineage>
        <taxon>Eukaryota</taxon>
        <taxon>Viridiplantae</taxon>
        <taxon>Streptophyta</taxon>
        <taxon>Embryophyta</taxon>
        <taxon>Tracheophyta</taxon>
        <taxon>Spermatophyta</taxon>
        <taxon>Magnoliopsida</taxon>
        <taxon>eudicotyledons</taxon>
        <taxon>Gunneridae</taxon>
        <taxon>Pentapetalae</taxon>
        <taxon>rosids</taxon>
        <taxon>malvids</taxon>
        <taxon>Sapindales</taxon>
        <taxon>Sapindaceae</taxon>
        <taxon>Hippocastanoideae</taxon>
        <taxon>Acereae</taxon>
        <taxon>Dipteronia</taxon>
    </lineage>
</organism>